<gene>
    <name evidence="6" type="ORF">HK103_002689</name>
</gene>
<evidence type="ECO:0000256" key="5">
    <source>
        <dbReference type="PROSITE-ProRule" id="PRU00221"/>
    </source>
</evidence>
<evidence type="ECO:0000313" key="6">
    <source>
        <dbReference type="EMBL" id="KAJ3262276.1"/>
    </source>
</evidence>
<dbReference type="PANTHER" id="PTHR19857">
    <property type="entry name" value="MITOCHONDRIAL DIVISION PROTEIN 1-RELATED"/>
    <property type="match status" value="1"/>
</dbReference>
<dbReference type="PROSITE" id="PS50082">
    <property type="entry name" value="WD_REPEATS_2"/>
    <property type="match status" value="8"/>
</dbReference>
<dbReference type="PANTHER" id="PTHR19857:SF8">
    <property type="entry name" value="ANGIO-ASSOCIATED MIGRATORY CELL PROTEIN"/>
    <property type="match status" value="1"/>
</dbReference>
<dbReference type="SUPFAM" id="SSF50998">
    <property type="entry name" value="Quinoprotein alcohol dehydrogenase-like"/>
    <property type="match status" value="1"/>
</dbReference>
<feature type="repeat" description="WD" evidence="5">
    <location>
        <begin position="357"/>
        <end position="391"/>
    </location>
</feature>
<feature type="repeat" description="WD" evidence="5">
    <location>
        <begin position="185"/>
        <end position="226"/>
    </location>
</feature>
<dbReference type="PROSITE" id="PS00678">
    <property type="entry name" value="WD_REPEATS_1"/>
    <property type="match status" value="1"/>
</dbReference>
<accession>A0AAD5UMN6</accession>
<keyword evidence="3 5" id="KW-0853">WD repeat</keyword>
<dbReference type="InterPro" id="IPR001680">
    <property type="entry name" value="WD40_rpt"/>
</dbReference>
<dbReference type="InterPro" id="IPR020472">
    <property type="entry name" value="WD40_PAC1"/>
</dbReference>
<dbReference type="CDD" id="cd00200">
    <property type="entry name" value="WD40"/>
    <property type="match status" value="1"/>
</dbReference>
<dbReference type="EMBL" id="JADGKB010000002">
    <property type="protein sequence ID" value="KAJ3262276.1"/>
    <property type="molecule type" value="Genomic_DNA"/>
</dbReference>
<keyword evidence="7" id="KW-1185">Reference proteome</keyword>
<dbReference type="Pfam" id="PF00400">
    <property type="entry name" value="WD40"/>
    <property type="match status" value="8"/>
</dbReference>
<evidence type="ECO:0000256" key="4">
    <source>
        <dbReference type="ARBA" id="ARBA00022737"/>
    </source>
</evidence>
<evidence type="ECO:0000256" key="3">
    <source>
        <dbReference type="ARBA" id="ARBA00022574"/>
    </source>
</evidence>
<keyword evidence="2" id="KW-0963">Cytoplasm</keyword>
<feature type="repeat" description="WD" evidence="5">
    <location>
        <begin position="102"/>
        <end position="143"/>
    </location>
</feature>
<feature type="repeat" description="WD" evidence="5">
    <location>
        <begin position="59"/>
        <end position="101"/>
    </location>
</feature>
<dbReference type="FunFam" id="2.130.10.10:FF:000074">
    <property type="entry name" value="Angio-associated migratory cell protein-like protein"/>
    <property type="match status" value="1"/>
</dbReference>
<dbReference type="GO" id="GO:0005737">
    <property type="term" value="C:cytoplasm"/>
    <property type="evidence" value="ECO:0007669"/>
    <property type="project" value="UniProtKB-SubCell"/>
</dbReference>
<dbReference type="InterPro" id="IPR011047">
    <property type="entry name" value="Quinoprotein_ADH-like_sf"/>
</dbReference>
<dbReference type="AlphaFoldDB" id="A0AAD5UMN6"/>
<name>A0AAD5UMN6_9FUNG</name>
<feature type="repeat" description="WD" evidence="5">
    <location>
        <begin position="150"/>
        <end position="184"/>
    </location>
</feature>
<proteinExistence type="predicted"/>
<dbReference type="Gene3D" id="2.130.10.10">
    <property type="entry name" value="YVTN repeat-like/Quinoprotein amine dehydrogenase"/>
    <property type="match status" value="1"/>
</dbReference>
<dbReference type="SMART" id="SM00320">
    <property type="entry name" value="WD40"/>
    <property type="match status" value="8"/>
</dbReference>
<dbReference type="InterPro" id="IPR015943">
    <property type="entry name" value="WD40/YVTN_repeat-like_dom_sf"/>
</dbReference>
<evidence type="ECO:0000256" key="1">
    <source>
        <dbReference type="ARBA" id="ARBA00004496"/>
    </source>
</evidence>
<organism evidence="6 7">
    <name type="scientific">Boothiomyces macroporosus</name>
    <dbReference type="NCBI Taxonomy" id="261099"/>
    <lineage>
        <taxon>Eukaryota</taxon>
        <taxon>Fungi</taxon>
        <taxon>Fungi incertae sedis</taxon>
        <taxon>Chytridiomycota</taxon>
        <taxon>Chytridiomycota incertae sedis</taxon>
        <taxon>Chytridiomycetes</taxon>
        <taxon>Rhizophydiales</taxon>
        <taxon>Terramycetaceae</taxon>
        <taxon>Boothiomyces</taxon>
    </lineage>
</organism>
<protein>
    <recommendedName>
        <fullName evidence="8">WD40 repeat-like protein</fullName>
    </recommendedName>
</protein>
<dbReference type="Proteomes" id="UP001210925">
    <property type="component" value="Unassembled WGS sequence"/>
</dbReference>
<dbReference type="PRINTS" id="PR00320">
    <property type="entry name" value="GPROTEINBRPT"/>
</dbReference>
<sequence length="391" mass="42946">MSDEEDFQEEYIQEDEVAEAYDIPEYNEEEIKEMENEMDEDMGDEVQQIELEDDSIQGFFEHKDPVYSIALHPNNPLIAATGGGDDKSVLWKLDTGEKIADLATHTDSCSSVAFNFDGKYVASGGMDGKVFVYDTETFTLVTAVEGPSVVTWLKWHPRGNVLLAGSEDGTVWMWTIPNGNCMNVFTGHAESISCGQFTPDGKLIVTGSMDGLVHVWDPKTGAAVKRWSPEDGRFHQGPVTSLSVNKESTLILSGSHDGTTRLLQISTEKIIGKLDDHSDSVETVQFSPALNFVAAGSVDGKLQVWDYQSMKQRFTGTHDEAITKVSFTPDGTKLVSASVDGTLKVWDVRTGELLRTLKGHQNTVLDFDIRKDGEIVVTGSDDGTSMVFPLV</sequence>
<evidence type="ECO:0000313" key="7">
    <source>
        <dbReference type="Proteomes" id="UP001210925"/>
    </source>
</evidence>
<comment type="caution">
    <text evidence="6">The sequence shown here is derived from an EMBL/GenBank/DDBJ whole genome shotgun (WGS) entry which is preliminary data.</text>
</comment>
<dbReference type="InterPro" id="IPR051179">
    <property type="entry name" value="WD_repeat_multifunction"/>
</dbReference>
<feature type="repeat" description="WD" evidence="5">
    <location>
        <begin position="232"/>
        <end position="273"/>
    </location>
</feature>
<evidence type="ECO:0000256" key="2">
    <source>
        <dbReference type="ARBA" id="ARBA00022490"/>
    </source>
</evidence>
<dbReference type="PROSITE" id="PS50294">
    <property type="entry name" value="WD_REPEATS_REGION"/>
    <property type="match status" value="5"/>
</dbReference>
<dbReference type="InterPro" id="IPR019775">
    <property type="entry name" value="WD40_repeat_CS"/>
</dbReference>
<comment type="subcellular location">
    <subcellularLocation>
        <location evidence="1">Cytoplasm</location>
    </subcellularLocation>
</comment>
<feature type="repeat" description="WD" evidence="5">
    <location>
        <begin position="315"/>
        <end position="356"/>
    </location>
</feature>
<evidence type="ECO:0008006" key="8">
    <source>
        <dbReference type="Google" id="ProtNLM"/>
    </source>
</evidence>
<reference evidence="6" key="1">
    <citation type="submission" date="2020-05" db="EMBL/GenBank/DDBJ databases">
        <title>Phylogenomic resolution of chytrid fungi.</title>
        <authorList>
            <person name="Stajich J.E."/>
            <person name="Amses K."/>
            <person name="Simmons R."/>
            <person name="Seto K."/>
            <person name="Myers J."/>
            <person name="Bonds A."/>
            <person name="Quandt C.A."/>
            <person name="Barry K."/>
            <person name="Liu P."/>
            <person name="Grigoriev I."/>
            <person name="Longcore J.E."/>
            <person name="James T.Y."/>
        </authorList>
    </citation>
    <scope>NUCLEOTIDE SEQUENCE</scope>
    <source>
        <strain evidence="6">PLAUS21</strain>
    </source>
</reference>
<feature type="repeat" description="WD" evidence="5">
    <location>
        <begin position="274"/>
        <end position="315"/>
    </location>
</feature>
<keyword evidence="4" id="KW-0677">Repeat</keyword>